<dbReference type="Proteomes" id="UP000009872">
    <property type="component" value="Unassembled WGS sequence"/>
</dbReference>
<sequence>MKCIYGRRIVNKILYFHFMMYILNNNAGDCTLLHVLSLCSSLFLLKFYIIS</sequence>
<evidence type="ECO:0000313" key="1">
    <source>
        <dbReference type="EMBL" id="EKU89620.1"/>
    </source>
</evidence>
<organism evidence="1 2">
    <name type="scientific">Bacteroides oleiciplenus YIT 12058</name>
    <dbReference type="NCBI Taxonomy" id="742727"/>
    <lineage>
        <taxon>Bacteria</taxon>
        <taxon>Pseudomonadati</taxon>
        <taxon>Bacteroidota</taxon>
        <taxon>Bacteroidia</taxon>
        <taxon>Bacteroidales</taxon>
        <taxon>Bacteroidaceae</taxon>
        <taxon>Bacteroides</taxon>
    </lineage>
</organism>
<keyword evidence="2" id="KW-1185">Reference proteome</keyword>
<accession>K9EKD4</accession>
<dbReference type="EMBL" id="ADLF01000013">
    <property type="protein sequence ID" value="EKU89620.1"/>
    <property type="molecule type" value="Genomic_DNA"/>
</dbReference>
<dbReference type="HOGENOM" id="CLU_3095664_0_0_10"/>
<reference evidence="1 2" key="1">
    <citation type="submission" date="2012-09" db="EMBL/GenBank/DDBJ databases">
        <title>The Genome Sequence of Bacteroides oleiciplenus YIT 12058.</title>
        <authorList>
            <consortium name="The Broad Institute Genome Sequencing Platform"/>
            <person name="Earl A."/>
            <person name="Ward D."/>
            <person name="Feldgarden M."/>
            <person name="Gevers D."/>
            <person name="Morotomi M."/>
            <person name="Walker B."/>
            <person name="Young S.K."/>
            <person name="Zeng Q."/>
            <person name="Gargeya S."/>
            <person name="Fitzgerald M."/>
            <person name="Haas B."/>
            <person name="Abouelleil A."/>
            <person name="Alvarado L."/>
            <person name="Arachchi H.M."/>
            <person name="Berlin A.M."/>
            <person name="Chapman S.B."/>
            <person name="Goldberg J."/>
            <person name="Griggs A."/>
            <person name="Gujja S."/>
            <person name="Hansen M."/>
            <person name="Howarth C."/>
            <person name="Imamovic A."/>
            <person name="Larimer J."/>
            <person name="McCowen C."/>
            <person name="Montmayeur A."/>
            <person name="Murphy C."/>
            <person name="Neiman D."/>
            <person name="Pearson M."/>
            <person name="Priest M."/>
            <person name="Roberts A."/>
            <person name="Saif S."/>
            <person name="Shea T."/>
            <person name="Sisk P."/>
            <person name="Sykes S."/>
            <person name="Wortman J."/>
            <person name="Nusbaum C."/>
            <person name="Birren B."/>
        </authorList>
    </citation>
    <scope>NUCLEOTIDE SEQUENCE [LARGE SCALE GENOMIC DNA]</scope>
    <source>
        <strain evidence="1 2">YIT 12058</strain>
    </source>
</reference>
<dbReference type="AlphaFoldDB" id="K9EKD4"/>
<name>K9EKD4_9BACE</name>
<dbReference type="STRING" id="742727.HMPREF9447_03058"/>
<protein>
    <submittedName>
        <fullName evidence="1">Uncharacterized protein</fullName>
    </submittedName>
</protein>
<comment type="caution">
    <text evidence="1">The sequence shown here is derived from an EMBL/GenBank/DDBJ whole genome shotgun (WGS) entry which is preliminary data.</text>
</comment>
<gene>
    <name evidence="1" type="ORF">HMPREF9447_03058</name>
</gene>
<proteinExistence type="predicted"/>
<evidence type="ECO:0000313" key="2">
    <source>
        <dbReference type="Proteomes" id="UP000009872"/>
    </source>
</evidence>